<protein>
    <submittedName>
        <fullName evidence="1">Uncharacterized protein</fullName>
    </submittedName>
</protein>
<sequence length="121" mass="13487">MACWHSTFQFSSHPLGWSFNEAPCKHTTDLVFSGVYCASSVMKTETPHPTLKGASLPFPAYSFTFCGFQLLARESRSPSPRTYFSLVTSKWISDEDEIKLSDHTTLVSLDFSMTTGFGATR</sequence>
<name>A0A4Y2C357_ARAVE</name>
<proteinExistence type="predicted"/>
<dbReference type="Proteomes" id="UP000499080">
    <property type="component" value="Unassembled WGS sequence"/>
</dbReference>
<dbReference type="EMBL" id="BGPR01000140">
    <property type="protein sequence ID" value="GBL98549.1"/>
    <property type="molecule type" value="Genomic_DNA"/>
</dbReference>
<organism evidence="1 2">
    <name type="scientific">Araneus ventricosus</name>
    <name type="common">Orbweaver spider</name>
    <name type="synonym">Epeira ventricosa</name>
    <dbReference type="NCBI Taxonomy" id="182803"/>
    <lineage>
        <taxon>Eukaryota</taxon>
        <taxon>Metazoa</taxon>
        <taxon>Ecdysozoa</taxon>
        <taxon>Arthropoda</taxon>
        <taxon>Chelicerata</taxon>
        <taxon>Arachnida</taxon>
        <taxon>Araneae</taxon>
        <taxon>Araneomorphae</taxon>
        <taxon>Entelegynae</taxon>
        <taxon>Araneoidea</taxon>
        <taxon>Araneidae</taxon>
        <taxon>Araneus</taxon>
    </lineage>
</organism>
<accession>A0A4Y2C357</accession>
<evidence type="ECO:0000313" key="1">
    <source>
        <dbReference type="EMBL" id="GBL98549.1"/>
    </source>
</evidence>
<evidence type="ECO:0000313" key="2">
    <source>
        <dbReference type="Proteomes" id="UP000499080"/>
    </source>
</evidence>
<reference evidence="1 2" key="1">
    <citation type="journal article" date="2019" name="Sci. Rep.">
        <title>Orb-weaving spider Araneus ventricosus genome elucidates the spidroin gene catalogue.</title>
        <authorList>
            <person name="Kono N."/>
            <person name="Nakamura H."/>
            <person name="Ohtoshi R."/>
            <person name="Moran D.A.P."/>
            <person name="Shinohara A."/>
            <person name="Yoshida Y."/>
            <person name="Fujiwara M."/>
            <person name="Mori M."/>
            <person name="Tomita M."/>
            <person name="Arakawa K."/>
        </authorList>
    </citation>
    <scope>NUCLEOTIDE SEQUENCE [LARGE SCALE GENOMIC DNA]</scope>
</reference>
<keyword evidence="2" id="KW-1185">Reference proteome</keyword>
<comment type="caution">
    <text evidence="1">The sequence shown here is derived from an EMBL/GenBank/DDBJ whole genome shotgun (WGS) entry which is preliminary data.</text>
</comment>
<gene>
    <name evidence="1" type="ORF">AVEN_111657_1</name>
</gene>
<dbReference type="AlphaFoldDB" id="A0A4Y2C357"/>